<keyword evidence="3" id="KW-1185">Reference proteome</keyword>
<keyword evidence="1" id="KW-1133">Transmembrane helix</keyword>
<feature type="transmembrane region" description="Helical" evidence="1">
    <location>
        <begin position="12"/>
        <end position="32"/>
    </location>
</feature>
<dbReference type="EMBL" id="PDCK01000042">
    <property type="protein sequence ID" value="PRQ35900.1"/>
    <property type="molecule type" value="Genomic_DNA"/>
</dbReference>
<gene>
    <name evidence="2" type="ORF">RchiOBHm_Chr4g0385551</name>
</gene>
<evidence type="ECO:0000256" key="1">
    <source>
        <dbReference type="SAM" id="Phobius"/>
    </source>
</evidence>
<proteinExistence type="predicted"/>
<organism evidence="2 3">
    <name type="scientific">Rosa chinensis</name>
    <name type="common">China rose</name>
    <dbReference type="NCBI Taxonomy" id="74649"/>
    <lineage>
        <taxon>Eukaryota</taxon>
        <taxon>Viridiplantae</taxon>
        <taxon>Streptophyta</taxon>
        <taxon>Embryophyta</taxon>
        <taxon>Tracheophyta</taxon>
        <taxon>Spermatophyta</taxon>
        <taxon>Magnoliopsida</taxon>
        <taxon>eudicotyledons</taxon>
        <taxon>Gunneridae</taxon>
        <taxon>Pentapetalae</taxon>
        <taxon>rosids</taxon>
        <taxon>fabids</taxon>
        <taxon>Rosales</taxon>
        <taxon>Rosaceae</taxon>
        <taxon>Rosoideae</taxon>
        <taxon>Rosoideae incertae sedis</taxon>
        <taxon>Rosa</taxon>
    </lineage>
</organism>
<protein>
    <submittedName>
        <fullName evidence="2">Uncharacterized protein</fullName>
    </submittedName>
</protein>
<evidence type="ECO:0000313" key="3">
    <source>
        <dbReference type="Proteomes" id="UP000238479"/>
    </source>
</evidence>
<reference evidence="2 3" key="1">
    <citation type="journal article" date="2018" name="Nat. Genet.">
        <title>The Rosa genome provides new insights in the design of modern roses.</title>
        <authorList>
            <person name="Bendahmane M."/>
        </authorList>
    </citation>
    <scope>NUCLEOTIDE SEQUENCE [LARGE SCALE GENOMIC DNA]</scope>
    <source>
        <strain evidence="3">cv. Old Blush</strain>
    </source>
</reference>
<keyword evidence="1" id="KW-0472">Membrane</keyword>
<dbReference type="Gramene" id="PRQ35900">
    <property type="protein sequence ID" value="PRQ35900"/>
    <property type="gene ID" value="RchiOBHm_Chr4g0385551"/>
</dbReference>
<comment type="caution">
    <text evidence="2">The sequence shown here is derived from an EMBL/GenBank/DDBJ whole genome shotgun (WGS) entry which is preliminary data.</text>
</comment>
<name>A0A2P6QNY0_ROSCH</name>
<accession>A0A2P6QNY0</accession>
<evidence type="ECO:0000313" key="2">
    <source>
        <dbReference type="EMBL" id="PRQ35900.1"/>
    </source>
</evidence>
<dbReference type="AlphaFoldDB" id="A0A2P6QNY0"/>
<keyword evidence="1" id="KW-0812">Transmembrane</keyword>
<dbReference type="Proteomes" id="UP000238479">
    <property type="component" value="Chromosome 4"/>
</dbReference>
<sequence>MPLLVKVSFFLGALFIQLYRLILSKAIVYILMHSHIVLYRIKPSSIVGSS</sequence>